<dbReference type="RefSeq" id="WP_067787068.1">
    <property type="nucleotide sequence ID" value="NZ_CP016545.1"/>
</dbReference>
<keyword evidence="1 2" id="KW-0378">Hydrolase</keyword>
<evidence type="ECO:0000313" key="3">
    <source>
        <dbReference type="EMBL" id="ANU07667.1"/>
    </source>
</evidence>
<dbReference type="InterPro" id="IPR004175">
    <property type="entry name" value="RNA_CPDase"/>
</dbReference>
<gene>
    <name evidence="3" type="primary">ligT</name>
    <name evidence="3" type="ORF">A6F65_01361</name>
</gene>
<evidence type="ECO:0000256" key="2">
    <source>
        <dbReference type="HAMAP-Rule" id="MF_01940"/>
    </source>
</evidence>
<name>A0A1C7D894_9SPHN</name>
<dbReference type="GO" id="GO:0008664">
    <property type="term" value="F:RNA 2',3'-cyclic 3'-phosphodiesterase activity"/>
    <property type="evidence" value="ECO:0007669"/>
    <property type="project" value="UniProtKB-EC"/>
</dbReference>
<keyword evidence="3" id="KW-0436">Ligase</keyword>
<feature type="short sequence motif" description="HXTX 2" evidence="2">
    <location>
        <begin position="121"/>
        <end position="124"/>
    </location>
</feature>
<dbReference type="PANTHER" id="PTHR35561">
    <property type="entry name" value="RNA 2',3'-CYCLIC PHOSPHODIESTERASE"/>
    <property type="match status" value="1"/>
</dbReference>
<dbReference type="PANTHER" id="PTHR35561:SF1">
    <property type="entry name" value="RNA 2',3'-CYCLIC PHOSPHODIESTERASE"/>
    <property type="match status" value="1"/>
</dbReference>
<dbReference type="SUPFAM" id="SSF55144">
    <property type="entry name" value="LigT-like"/>
    <property type="match status" value="1"/>
</dbReference>
<feature type="active site" description="Proton acceptor" evidence="2">
    <location>
        <position position="121"/>
    </location>
</feature>
<dbReference type="EC" id="3.1.4.58" evidence="2"/>
<dbReference type="AlphaFoldDB" id="A0A1C7D894"/>
<dbReference type="InterPro" id="IPR009097">
    <property type="entry name" value="Cyclic_Pdiesterase"/>
</dbReference>
<dbReference type="KEGG" id="anh:A6F65_01361"/>
<dbReference type="GO" id="GO:0016874">
    <property type="term" value="F:ligase activity"/>
    <property type="evidence" value="ECO:0007669"/>
    <property type="project" value="UniProtKB-KW"/>
</dbReference>
<comment type="similarity">
    <text evidence="2">Belongs to the 2H phosphoesterase superfamily. ThpR family.</text>
</comment>
<dbReference type="PATRIC" id="fig|645517.4.peg.1355"/>
<comment type="function">
    <text evidence="2">Hydrolyzes RNA 2',3'-cyclic phosphodiester to an RNA 2'-phosphomonoester.</text>
</comment>
<accession>A0A1C7D894</accession>
<dbReference type="Proteomes" id="UP000092698">
    <property type="component" value="Chromosome"/>
</dbReference>
<evidence type="ECO:0000256" key="1">
    <source>
        <dbReference type="ARBA" id="ARBA00022801"/>
    </source>
</evidence>
<dbReference type="OrthoDB" id="9793819at2"/>
<dbReference type="GO" id="GO:0004113">
    <property type="term" value="F:2',3'-cyclic-nucleotide 3'-phosphodiesterase activity"/>
    <property type="evidence" value="ECO:0007669"/>
    <property type="project" value="InterPro"/>
</dbReference>
<dbReference type="NCBIfam" id="TIGR02258">
    <property type="entry name" value="2_5_ligase"/>
    <property type="match status" value="1"/>
</dbReference>
<organism evidence="3 4">
    <name type="scientific">Paraurantiacibacter namhicola</name>
    <dbReference type="NCBI Taxonomy" id="645517"/>
    <lineage>
        <taxon>Bacteria</taxon>
        <taxon>Pseudomonadati</taxon>
        <taxon>Pseudomonadota</taxon>
        <taxon>Alphaproteobacteria</taxon>
        <taxon>Sphingomonadales</taxon>
        <taxon>Erythrobacteraceae</taxon>
        <taxon>Paraurantiacibacter</taxon>
    </lineage>
</organism>
<dbReference type="STRING" id="645517.A6F65_01361"/>
<comment type="catalytic activity">
    <reaction evidence="2">
        <text>a 3'-end 2',3'-cyclophospho-ribonucleotide-RNA + H2O = a 3'-end 2'-phospho-ribonucleotide-RNA + H(+)</text>
        <dbReference type="Rhea" id="RHEA:11828"/>
        <dbReference type="Rhea" id="RHEA-COMP:10464"/>
        <dbReference type="Rhea" id="RHEA-COMP:17353"/>
        <dbReference type="ChEBI" id="CHEBI:15377"/>
        <dbReference type="ChEBI" id="CHEBI:15378"/>
        <dbReference type="ChEBI" id="CHEBI:83064"/>
        <dbReference type="ChEBI" id="CHEBI:173113"/>
        <dbReference type="EC" id="3.1.4.58"/>
    </reaction>
</comment>
<feature type="short sequence motif" description="HXTX 1" evidence="2">
    <location>
        <begin position="37"/>
        <end position="40"/>
    </location>
</feature>
<proteinExistence type="inferred from homology"/>
<reference evidence="3 4" key="1">
    <citation type="submission" date="2016-07" db="EMBL/GenBank/DDBJ databases">
        <title>Complete genome sequence of Altererythrobacter namhicola JCM 16345T, containing esterase-encoding genes.</title>
        <authorList>
            <person name="Cheng H."/>
            <person name="Wu Y.-H."/>
            <person name="Jian S.-L."/>
            <person name="Huo Y.-Y."/>
            <person name="Wang C.-S."/>
            <person name="Xu X.-W."/>
        </authorList>
    </citation>
    <scope>NUCLEOTIDE SEQUENCE [LARGE SCALE GENOMIC DNA]</scope>
    <source>
        <strain evidence="3 4">JCM 16345</strain>
    </source>
</reference>
<feature type="active site" description="Proton donor" evidence="2">
    <location>
        <position position="37"/>
    </location>
</feature>
<dbReference type="HAMAP" id="MF_01940">
    <property type="entry name" value="RNA_CPDase"/>
    <property type="match status" value="1"/>
</dbReference>
<keyword evidence="4" id="KW-1185">Reference proteome</keyword>
<dbReference type="EMBL" id="CP016545">
    <property type="protein sequence ID" value="ANU07667.1"/>
    <property type="molecule type" value="Genomic_DNA"/>
</dbReference>
<dbReference type="Pfam" id="PF13563">
    <property type="entry name" value="2_5_RNA_ligase2"/>
    <property type="match status" value="1"/>
</dbReference>
<dbReference type="Gene3D" id="3.90.1140.10">
    <property type="entry name" value="Cyclic phosphodiesterase"/>
    <property type="match status" value="1"/>
</dbReference>
<sequence>MHRLFVGLRPPPAIRDALMDIQQGIENARWQDDEQLHLTLRFCGEMSAERADDLALALQRIDAVPFTLTLAGSGHFERKGMPSAVWVGAQPSEPLLRLHRQVEHACRSAGLEAEARKFVPHVTTARLNRSSGPAASWLAANATLEMPPWDVEHFTLFESHLSPEGSRYEEILRISLR</sequence>
<protein>
    <recommendedName>
        <fullName evidence="2">RNA 2',3'-cyclic phosphodiesterase</fullName>
        <shortName evidence="2">RNA 2',3'-CPDase</shortName>
        <ecNumber evidence="2">3.1.4.58</ecNumber>
    </recommendedName>
</protein>
<evidence type="ECO:0000313" key="4">
    <source>
        <dbReference type="Proteomes" id="UP000092698"/>
    </source>
</evidence>